<evidence type="ECO:0000259" key="1">
    <source>
        <dbReference type="PROSITE" id="PS51071"/>
    </source>
</evidence>
<dbReference type="PROSITE" id="PS51071">
    <property type="entry name" value="HTH_RPIR"/>
    <property type="match status" value="1"/>
</dbReference>
<dbReference type="SUPFAM" id="SSF46689">
    <property type="entry name" value="Homeodomain-like"/>
    <property type="match status" value="1"/>
</dbReference>
<evidence type="ECO:0000259" key="2">
    <source>
        <dbReference type="PROSITE" id="PS51464"/>
    </source>
</evidence>
<dbReference type="InterPro" id="IPR046348">
    <property type="entry name" value="SIS_dom_sf"/>
</dbReference>
<gene>
    <name evidence="3" type="ORF">HDA36_005754</name>
</gene>
<dbReference type="InterPro" id="IPR036388">
    <property type="entry name" value="WH-like_DNA-bd_sf"/>
</dbReference>
<protein>
    <submittedName>
        <fullName evidence="3">DNA-binding MurR/RpiR family transcriptional regulator</fullName>
    </submittedName>
</protein>
<dbReference type="PROSITE" id="PS51464">
    <property type="entry name" value="SIS"/>
    <property type="match status" value="1"/>
</dbReference>
<dbReference type="GO" id="GO:0003677">
    <property type="term" value="F:DNA binding"/>
    <property type="evidence" value="ECO:0007669"/>
    <property type="project" value="UniProtKB-KW"/>
</dbReference>
<proteinExistence type="predicted"/>
<evidence type="ECO:0000313" key="4">
    <source>
        <dbReference type="Proteomes" id="UP000572635"/>
    </source>
</evidence>
<keyword evidence="4" id="KW-1185">Reference proteome</keyword>
<dbReference type="InterPro" id="IPR000281">
    <property type="entry name" value="HTH_RpiR"/>
</dbReference>
<keyword evidence="3" id="KW-0238">DNA-binding</keyword>
<comment type="caution">
    <text evidence="3">The sequence shown here is derived from an EMBL/GenBank/DDBJ whole genome shotgun (WGS) entry which is preliminary data.</text>
</comment>
<evidence type="ECO:0000313" key="3">
    <source>
        <dbReference type="EMBL" id="MBB5435606.1"/>
    </source>
</evidence>
<organism evidence="3 4">
    <name type="scientific">Nocardiopsis composta</name>
    <dbReference type="NCBI Taxonomy" id="157465"/>
    <lineage>
        <taxon>Bacteria</taxon>
        <taxon>Bacillati</taxon>
        <taxon>Actinomycetota</taxon>
        <taxon>Actinomycetes</taxon>
        <taxon>Streptosporangiales</taxon>
        <taxon>Nocardiopsidaceae</taxon>
        <taxon>Nocardiopsis</taxon>
    </lineage>
</organism>
<dbReference type="InterPro" id="IPR009057">
    <property type="entry name" value="Homeodomain-like_sf"/>
</dbReference>
<dbReference type="GO" id="GO:1901135">
    <property type="term" value="P:carbohydrate derivative metabolic process"/>
    <property type="evidence" value="ECO:0007669"/>
    <property type="project" value="InterPro"/>
</dbReference>
<dbReference type="SUPFAM" id="SSF53697">
    <property type="entry name" value="SIS domain"/>
    <property type="match status" value="1"/>
</dbReference>
<sequence length="298" mass="31599">MAATGDGAADGAAALARRIEERKDTLSRTERRVAEYVAANAERVVFLSALQLAKLTRTSDATVIRTARALGFTGWPELKHEVGSRLMASTEPARRLAGRITVAREASSDDMLDIVFDEAAERVRQARQALDTPSFDRAVDVIGAAGAVLTFGVGVSRVVAEYCAVRLGRLGMRASTAARMGFALADDLLPLAEGDAVVIYSPGRLLREVEVVLEHAEAVGAGVVLVTDTLHHDIDGGRVRAVLEAPLSAGGLTGETLAAGVVTDALLLALARRGEERATRTSKTLTGLRKRLIGRQPR</sequence>
<dbReference type="GO" id="GO:0097367">
    <property type="term" value="F:carbohydrate derivative binding"/>
    <property type="evidence" value="ECO:0007669"/>
    <property type="project" value="InterPro"/>
</dbReference>
<name>A0A7W8QTZ4_9ACTN</name>
<accession>A0A7W8QTZ4</accession>
<dbReference type="GO" id="GO:0003700">
    <property type="term" value="F:DNA-binding transcription factor activity"/>
    <property type="evidence" value="ECO:0007669"/>
    <property type="project" value="InterPro"/>
</dbReference>
<dbReference type="InterPro" id="IPR001347">
    <property type="entry name" value="SIS_dom"/>
</dbReference>
<dbReference type="Gene3D" id="3.40.50.10490">
    <property type="entry name" value="Glucose-6-phosphate isomerase like protein, domain 1"/>
    <property type="match status" value="1"/>
</dbReference>
<dbReference type="PANTHER" id="PTHR30514:SF1">
    <property type="entry name" value="HTH-TYPE TRANSCRIPTIONAL REGULATOR HEXR-RELATED"/>
    <property type="match status" value="1"/>
</dbReference>
<dbReference type="RefSeq" id="WP_184398526.1">
    <property type="nucleotide sequence ID" value="NZ_BAAAJD010000151.1"/>
</dbReference>
<dbReference type="InterPro" id="IPR047640">
    <property type="entry name" value="RpiR-like"/>
</dbReference>
<reference evidence="3 4" key="1">
    <citation type="submission" date="2020-08" db="EMBL/GenBank/DDBJ databases">
        <title>Sequencing the genomes of 1000 actinobacteria strains.</title>
        <authorList>
            <person name="Klenk H.-P."/>
        </authorList>
    </citation>
    <scope>NUCLEOTIDE SEQUENCE [LARGE SCALE GENOMIC DNA]</scope>
    <source>
        <strain evidence="3 4">DSM 44551</strain>
    </source>
</reference>
<dbReference type="AlphaFoldDB" id="A0A7W8QTZ4"/>
<dbReference type="Gene3D" id="1.10.10.10">
    <property type="entry name" value="Winged helix-like DNA-binding domain superfamily/Winged helix DNA-binding domain"/>
    <property type="match status" value="1"/>
</dbReference>
<feature type="domain" description="HTH rpiR-type" evidence="1">
    <location>
        <begin position="13"/>
        <end position="89"/>
    </location>
</feature>
<dbReference type="Pfam" id="PF01418">
    <property type="entry name" value="HTH_6"/>
    <property type="match status" value="1"/>
</dbReference>
<dbReference type="Proteomes" id="UP000572635">
    <property type="component" value="Unassembled WGS sequence"/>
</dbReference>
<dbReference type="EMBL" id="JACHDB010000002">
    <property type="protein sequence ID" value="MBB5435606.1"/>
    <property type="molecule type" value="Genomic_DNA"/>
</dbReference>
<feature type="domain" description="SIS" evidence="2">
    <location>
        <begin position="138"/>
        <end position="276"/>
    </location>
</feature>
<dbReference type="PANTHER" id="PTHR30514">
    <property type="entry name" value="GLUCOKINASE"/>
    <property type="match status" value="1"/>
</dbReference>